<sequence length="330" mass="37207">MTNIRINAVEIYHPGQIVDNAHYIEHFKNKTGKDISNFLEIMGREERYIIDSPNENSITMAIEASKRVLKKSGLTGNDIDMIVFSTQVPEYTVPTNAMFVHHAIEAQKGTVIYDLNANCAGMTIAVEQASRYMLSSPHVKRALVVGSDYLSLLGNPDDAMTLANFGDAASAIILEKTEEENTGFIDGMFEVDSTNRNNILYPEKGLSKSLKDGENSDHMLWHPFDGTMSLPYVYEQFEEILNRNNLTIDDVDSFCLSQFALVNIERMQERFNIPNEKIVYVGDKYGYTGTSSPFISLYEGIESGRIKRGDLVLFWTIGGGHEFVTMLFRY</sequence>
<dbReference type="Proteomes" id="UP000253908">
    <property type="component" value="Chromosome"/>
</dbReference>
<dbReference type="GO" id="GO:0006633">
    <property type="term" value="P:fatty acid biosynthetic process"/>
    <property type="evidence" value="ECO:0007669"/>
    <property type="project" value="InterPro"/>
</dbReference>
<dbReference type="Gene3D" id="3.40.47.10">
    <property type="match status" value="1"/>
</dbReference>
<dbReference type="Pfam" id="PF08545">
    <property type="entry name" value="ACP_syn_III"/>
    <property type="match status" value="1"/>
</dbReference>
<reference evidence="6" key="1">
    <citation type="submission" date="2017-11" db="EMBL/GenBank/DDBJ databases">
        <authorList>
            <person name="Zhu W."/>
        </authorList>
    </citation>
    <scope>NUCLEOTIDE SEQUENCE [LARGE SCALE GENOMIC DNA]</scope>
    <source>
        <strain evidence="6">160</strain>
    </source>
</reference>
<proteinExistence type="predicted"/>
<accession>A0A345PCP5</accession>
<feature type="domain" description="Beta-ketoacyl-[acyl-carrier-protein] synthase III N-terminal" evidence="4">
    <location>
        <begin position="113"/>
        <end position="186"/>
    </location>
</feature>
<dbReference type="AlphaFoldDB" id="A0A345PCP5"/>
<dbReference type="RefSeq" id="WP_114915069.1">
    <property type="nucleotide sequence ID" value="NZ_CP024848.1"/>
</dbReference>
<keyword evidence="6" id="KW-1185">Reference proteome</keyword>
<dbReference type="InterPro" id="IPR013747">
    <property type="entry name" value="ACP_syn_III_C"/>
</dbReference>
<dbReference type="OrthoDB" id="1704808at2"/>
<dbReference type="SUPFAM" id="SSF53901">
    <property type="entry name" value="Thiolase-like"/>
    <property type="match status" value="1"/>
</dbReference>
<protein>
    <submittedName>
        <fullName evidence="5">3-oxoacyl-ACP synthase</fullName>
    </submittedName>
</protein>
<evidence type="ECO:0000259" key="4">
    <source>
        <dbReference type="Pfam" id="PF08545"/>
    </source>
</evidence>
<dbReference type="GO" id="GO:0044550">
    <property type="term" value="P:secondary metabolite biosynthetic process"/>
    <property type="evidence" value="ECO:0007669"/>
    <property type="project" value="TreeGrafter"/>
</dbReference>
<keyword evidence="1" id="KW-0808">Transferase</keyword>
<evidence type="ECO:0000256" key="1">
    <source>
        <dbReference type="ARBA" id="ARBA00022679"/>
    </source>
</evidence>
<gene>
    <name evidence="5" type="ORF">CUC15_01715</name>
</gene>
<dbReference type="PANTHER" id="PTHR34069">
    <property type="entry name" value="3-OXOACYL-[ACYL-CARRIER-PROTEIN] SYNTHASE 3"/>
    <property type="match status" value="1"/>
</dbReference>
<dbReference type="InterPro" id="IPR013751">
    <property type="entry name" value="ACP_syn_III_N"/>
</dbReference>
<feature type="domain" description="Beta-ketoacyl-[acyl-carrier-protein] synthase III C-terminal" evidence="3">
    <location>
        <begin position="241"/>
        <end position="330"/>
    </location>
</feature>
<evidence type="ECO:0000256" key="2">
    <source>
        <dbReference type="ARBA" id="ARBA00023315"/>
    </source>
</evidence>
<keyword evidence="2" id="KW-0012">Acyltransferase</keyword>
<name>A0A345PCP5_9BACI</name>
<dbReference type="CDD" id="cd00830">
    <property type="entry name" value="KAS_III"/>
    <property type="match status" value="1"/>
</dbReference>
<dbReference type="InterPro" id="IPR016039">
    <property type="entry name" value="Thiolase-like"/>
</dbReference>
<dbReference type="GO" id="GO:0004315">
    <property type="term" value="F:3-oxoacyl-[acyl-carrier-protein] synthase activity"/>
    <property type="evidence" value="ECO:0007669"/>
    <property type="project" value="InterPro"/>
</dbReference>
<dbReference type="KEGG" id="ocn:CUC15_01715"/>
<evidence type="ECO:0000313" key="6">
    <source>
        <dbReference type="Proteomes" id="UP000253908"/>
    </source>
</evidence>
<dbReference type="EMBL" id="CP024848">
    <property type="protein sequence ID" value="AXI07775.1"/>
    <property type="molecule type" value="Genomic_DNA"/>
</dbReference>
<organism evidence="5 6">
    <name type="scientific">Oceanobacillus zhaokaii</name>
    <dbReference type="NCBI Taxonomy" id="2052660"/>
    <lineage>
        <taxon>Bacteria</taxon>
        <taxon>Bacillati</taxon>
        <taxon>Bacillota</taxon>
        <taxon>Bacilli</taxon>
        <taxon>Bacillales</taxon>
        <taxon>Bacillaceae</taxon>
        <taxon>Oceanobacillus</taxon>
    </lineage>
</organism>
<dbReference type="PANTHER" id="PTHR34069:SF2">
    <property type="entry name" value="BETA-KETOACYL-[ACYL-CARRIER-PROTEIN] SYNTHASE III"/>
    <property type="match status" value="1"/>
</dbReference>
<evidence type="ECO:0000313" key="5">
    <source>
        <dbReference type="EMBL" id="AXI07775.1"/>
    </source>
</evidence>
<dbReference type="Pfam" id="PF08541">
    <property type="entry name" value="ACP_syn_III_C"/>
    <property type="match status" value="1"/>
</dbReference>
<evidence type="ECO:0000259" key="3">
    <source>
        <dbReference type="Pfam" id="PF08541"/>
    </source>
</evidence>